<dbReference type="InterPro" id="IPR010610">
    <property type="entry name" value="EryCIII-like_C"/>
</dbReference>
<dbReference type="FunFam" id="3.40.50.2000:FF:000009">
    <property type="entry name" value="Sterol 3-beta-glucosyltransferase UGT80A2"/>
    <property type="match status" value="1"/>
</dbReference>
<feature type="compositionally biased region" description="Low complexity" evidence="2">
    <location>
        <begin position="856"/>
        <end position="876"/>
    </location>
</feature>
<comment type="caution">
    <text evidence="5">The sequence shown here is derived from an EMBL/GenBank/DDBJ whole genome shotgun (WGS) entry which is preliminary data.</text>
</comment>
<feature type="compositionally biased region" description="Low complexity" evidence="2">
    <location>
        <begin position="1"/>
        <end position="27"/>
    </location>
</feature>
<feature type="region of interest" description="Disordered" evidence="2">
    <location>
        <begin position="1"/>
        <end position="36"/>
    </location>
</feature>
<evidence type="ECO:0000313" key="5">
    <source>
        <dbReference type="EMBL" id="KAK0622987.1"/>
    </source>
</evidence>
<organism evidence="5 6">
    <name type="scientific">Immersiella caudata</name>
    <dbReference type="NCBI Taxonomy" id="314043"/>
    <lineage>
        <taxon>Eukaryota</taxon>
        <taxon>Fungi</taxon>
        <taxon>Dikarya</taxon>
        <taxon>Ascomycota</taxon>
        <taxon>Pezizomycotina</taxon>
        <taxon>Sordariomycetes</taxon>
        <taxon>Sordariomycetidae</taxon>
        <taxon>Sordariales</taxon>
        <taxon>Lasiosphaeriaceae</taxon>
        <taxon>Immersiella</taxon>
    </lineage>
</organism>
<feature type="compositionally biased region" description="Basic and acidic residues" evidence="2">
    <location>
        <begin position="835"/>
        <end position="855"/>
    </location>
</feature>
<feature type="compositionally biased region" description="Basic and acidic residues" evidence="2">
    <location>
        <begin position="204"/>
        <end position="216"/>
    </location>
</feature>
<feature type="compositionally biased region" description="Low complexity" evidence="2">
    <location>
        <begin position="125"/>
        <end position="139"/>
    </location>
</feature>
<dbReference type="SUPFAM" id="SSF53756">
    <property type="entry name" value="UDP-Glycosyltransferase/glycogen phosphorylase"/>
    <property type="match status" value="1"/>
</dbReference>
<dbReference type="FunFam" id="3.40.50.2000:FF:000100">
    <property type="entry name" value="Glycosyltransferase family 1 protein"/>
    <property type="match status" value="1"/>
</dbReference>
<feature type="domain" description="Glycosyltransferase family 28 N-terminal" evidence="3">
    <location>
        <begin position="283"/>
        <end position="444"/>
    </location>
</feature>
<evidence type="ECO:0000313" key="6">
    <source>
        <dbReference type="Proteomes" id="UP001175000"/>
    </source>
</evidence>
<dbReference type="InterPro" id="IPR050426">
    <property type="entry name" value="Glycosyltransferase_28"/>
</dbReference>
<feature type="compositionally biased region" description="Low complexity" evidence="2">
    <location>
        <begin position="86"/>
        <end position="99"/>
    </location>
</feature>
<feature type="compositionally biased region" description="Basic and acidic residues" evidence="2">
    <location>
        <begin position="1213"/>
        <end position="1222"/>
    </location>
</feature>
<dbReference type="InterPro" id="IPR002213">
    <property type="entry name" value="UDP_glucos_trans"/>
</dbReference>
<feature type="compositionally biased region" description="Basic residues" evidence="2">
    <location>
        <begin position="825"/>
        <end position="834"/>
    </location>
</feature>
<feature type="compositionally biased region" description="Basic and acidic residues" evidence="2">
    <location>
        <begin position="1151"/>
        <end position="1170"/>
    </location>
</feature>
<evidence type="ECO:0000256" key="1">
    <source>
        <dbReference type="ARBA" id="ARBA00022679"/>
    </source>
</evidence>
<feature type="domain" description="Erythromycin biosynthesis protein CIII-like C-terminal" evidence="4">
    <location>
        <begin position="605"/>
        <end position="700"/>
    </location>
</feature>
<gene>
    <name evidence="5" type="ORF">B0T14DRAFT_564394</name>
</gene>
<dbReference type="Proteomes" id="UP001175000">
    <property type="component" value="Unassembled WGS sequence"/>
</dbReference>
<sequence length="1308" mass="141004">MSNLITPEPLASPSPASASTEDTPSTSGPLHLDTIRQKGQEVTVVCDAEGQIVFPTEVPPATQSPTSPERGAIAPPPPPPRSKSYQDQQSQQPQPDTTSPGAHPRLSKSEPIPPRSTHQPKASRPRMGAPGSGPGPRSATVTGARDRRAFTLPNRMKRSGTNISQLNRAISSYGGYASSSESSLSDSEDSDGEQQHKQFGRFHIRNEHYRTRGKVSKRDGRLSISLKDTSNTGYLAKALGTAARKLVPLTPDEGEEGPGDLERASSAETEIGPDAISCPKLNIVIMVIGSRGDAQPFLKVGKVLKEQYGHRVRIATHPAFREFVEKDSGLEFFSVGGDPSELMAFMVKNPGMIPTLESVKAGDIGRRRAAMAEMFDGFWRACINATDDEKDTRNLKMMGERDPFVADAIIANPPSFAHIHCAEALGIPLHLMFTFPYTPTQAFPHPLASIKKSNVDPGYTNFISYPLVEMMVWQGLGDLVNNFRVKTLGLDPVSTLWAPGATYRLHVPFTYMWSPGLVSKPSDWGPEVDVSGFVFLDLASTFKPPSPLTTFLSASDEPPIYIGFGSIVVDDANRFTSTIFDAVKLAGVRALVSKGWGGLGGDSLDVPENIFLLDNTPHDWLFPKVRACVIHGGAGTTAIALKCGKPTMIVPFFGDQHFWGSMVGNAGAGPEAVPYKNLTAEKLAEGIKYLLTEEAVKAAGEIAKSIEKEGDGAENACKAFHKHLVLAGKNSMRCSILRDKVAVWQLKNTNLRLSAMAADVVVDRGYVSWKKLRLLRHNEWNDFEGPGEPVTGVAGSLVSSAGKVFKGIGGVPYRIAKSREERRDRKERRRQRAARKNEQKGETGSDKEKREEGKESGAAAKGAGSAGEANAASHSGPPDTTEAVDHAADSNDEVKDEDTKNIKTTTSNAIHRRDTQMTTSTATDEDTPAEEFVTQVGRGAYKSASALARAPVDLSVALVQGFHNAPRLYGDDTVRRPIRVTGIKSGLHAAGHEFVYGIYDGWTGLVRLPVRGARDGGVRGFVTGVGMGVTGFVLKDIAALFGPVGYTLKGVVKQAERGRQPIKYIRRARITQGQREMGFLSERDRKRRVEEVIKGWETMRSLWTALELEEKKKGGLQVKLGARSRGKRGLGAVFESVETAERALAALKKGEGVESVVGREKGRESEDRGKSSAVAAKEKKKGADAKGSGTLSERRNREQRSENAAENNGESGGRSDADREETTVNGKGGGMKGASRPSGGATDPSLLGSDLLKFDGAGGDMGLSDDDAFGEERTPIGESDNPFSPSHRDIEKNKAENQRTLEKVNGRA</sequence>
<feature type="region of interest" description="Disordered" evidence="2">
    <location>
        <begin position="816"/>
        <end position="927"/>
    </location>
</feature>
<protein>
    <recommendedName>
        <fullName evidence="7">Glycosyltransferase family 28 N-terminal domain-containing protein</fullName>
    </recommendedName>
</protein>
<keyword evidence="1" id="KW-0808">Transferase</keyword>
<dbReference type="Pfam" id="PF06722">
    <property type="entry name" value="EryCIII-like_C"/>
    <property type="match status" value="1"/>
</dbReference>
<dbReference type="GO" id="GO:0016906">
    <property type="term" value="F:sterol 3-beta-glucosyltransferase activity"/>
    <property type="evidence" value="ECO:0007669"/>
    <property type="project" value="UniProtKB-ARBA"/>
</dbReference>
<evidence type="ECO:0000259" key="3">
    <source>
        <dbReference type="Pfam" id="PF03033"/>
    </source>
</evidence>
<proteinExistence type="predicted"/>
<feature type="region of interest" description="Disordered" evidence="2">
    <location>
        <begin position="55"/>
        <end position="216"/>
    </location>
</feature>
<dbReference type="InterPro" id="IPR004276">
    <property type="entry name" value="GlycoTrans_28_N"/>
</dbReference>
<feature type="compositionally biased region" description="Polar residues" evidence="2">
    <location>
        <begin position="159"/>
        <end position="170"/>
    </location>
</feature>
<keyword evidence="6" id="KW-1185">Reference proteome</keyword>
<dbReference type="GO" id="GO:0005975">
    <property type="term" value="P:carbohydrate metabolic process"/>
    <property type="evidence" value="ECO:0007669"/>
    <property type="project" value="InterPro"/>
</dbReference>
<feature type="compositionally biased region" description="Low complexity" evidence="2">
    <location>
        <begin position="171"/>
        <end position="185"/>
    </location>
</feature>
<evidence type="ECO:0008006" key="7">
    <source>
        <dbReference type="Google" id="ProtNLM"/>
    </source>
</evidence>
<feature type="compositionally biased region" description="Basic and acidic residues" evidence="2">
    <location>
        <begin position="883"/>
        <end position="901"/>
    </location>
</feature>
<accession>A0AA40C2U1</accession>
<feature type="region of interest" description="Disordered" evidence="2">
    <location>
        <begin position="1151"/>
        <end position="1308"/>
    </location>
</feature>
<evidence type="ECO:0000259" key="4">
    <source>
        <dbReference type="Pfam" id="PF06722"/>
    </source>
</evidence>
<dbReference type="Gene3D" id="3.40.50.2000">
    <property type="entry name" value="Glycogen Phosphorylase B"/>
    <property type="match status" value="2"/>
</dbReference>
<dbReference type="Pfam" id="PF03033">
    <property type="entry name" value="Glyco_transf_28"/>
    <property type="match status" value="1"/>
</dbReference>
<dbReference type="EMBL" id="JAULSU010000003">
    <property type="protein sequence ID" value="KAK0622987.1"/>
    <property type="molecule type" value="Genomic_DNA"/>
</dbReference>
<evidence type="ECO:0000256" key="2">
    <source>
        <dbReference type="SAM" id="MobiDB-lite"/>
    </source>
</evidence>
<dbReference type="PANTHER" id="PTHR48050:SF5">
    <property type="entry name" value="UDP-GLUCOSE,STEROL TRANSFERASE"/>
    <property type="match status" value="1"/>
</dbReference>
<reference evidence="5" key="1">
    <citation type="submission" date="2023-06" db="EMBL/GenBank/DDBJ databases">
        <title>Genome-scale phylogeny and comparative genomics of the fungal order Sordariales.</title>
        <authorList>
            <consortium name="Lawrence Berkeley National Laboratory"/>
            <person name="Hensen N."/>
            <person name="Bonometti L."/>
            <person name="Westerberg I."/>
            <person name="Brannstrom I.O."/>
            <person name="Guillou S."/>
            <person name="Cros-Aarteil S."/>
            <person name="Calhoun S."/>
            <person name="Haridas S."/>
            <person name="Kuo A."/>
            <person name="Mondo S."/>
            <person name="Pangilinan J."/>
            <person name="Riley R."/>
            <person name="Labutti K."/>
            <person name="Andreopoulos B."/>
            <person name="Lipzen A."/>
            <person name="Chen C."/>
            <person name="Yanf M."/>
            <person name="Daum C."/>
            <person name="Ng V."/>
            <person name="Clum A."/>
            <person name="Steindorff A."/>
            <person name="Ohm R."/>
            <person name="Martin F."/>
            <person name="Silar P."/>
            <person name="Natvig D."/>
            <person name="Lalanne C."/>
            <person name="Gautier V."/>
            <person name="Ament-Velasquez S.L."/>
            <person name="Kruys A."/>
            <person name="Hutchinson M.I."/>
            <person name="Powell A.J."/>
            <person name="Barry K."/>
            <person name="Miller A.N."/>
            <person name="Grigoriev I.V."/>
            <person name="Debuchy R."/>
            <person name="Gladieux P."/>
            <person name="Thoren M.H."/>
            <person name="Johannesson H."/>
        </authorList>
    </citation>
    <scope>NUCLEOTIDE SEQUENCE</scope>
    <source>
        <strain evidence="5">CBS 606.72</strain>
    </source>
</reference>
<name>A0AA40C2U1_9PEZI</name>
<dbReference type="PANTHER" id="PTHR48050">
    <property type="entry name" value="STEROL 3-BETA-GLUCOSYLTRANSFERASE"/>
    <property type="match status" value="1"/>
</dbReference>
<feature type="compositionally biased region" description="Basic and acidic residues" evidence="2">
    <location>
        <begin position="1192"/>
        <end position="1203"/>
    </location>
</feature>
<dbReference type="CDD" id="cd03784">
    <property type="entry name" value="GT1_Gtf-like"/>
    <property type="match status" value="1"/>
</dbReference>
<feature type="compositionally biased region" description="Basic and acidic residues" evidence="2">
    <location>
        <begin position="1286"/>
        <end position="1308"/>
    </location>
</feature>